<sequence>MLEVKGLSATYGKHRALDGASLHVAPGEIAVILGTNGAGKSTLLKSIAGICEGRVSGSVTMSGEALLGLPPHKVVERGVALVPEGRGIFGDLSVRDNLMLGANPERAREDQAQVYDRLISLFPKLEERANQIARTMSGGEQQMVAIGRAMMSNPVILMLDEPSLGLSPLLSKELFQNLKAVREAGLGILLVEQNARLSLGIADRGYLLENGEILREDRAEVLRNDPAVQAAYLGGGGSKSAPRPAELTGTATKPAAPKPASVTVRPKPAKSISAAAISGVDMNALLARASARPEPKTVPRAAPASVKRTTAMPAAQSDRLRAALTQIETAARQCRAPNRSALPPLRPSIRDRQRPATTPHTEGAPTPPATPSTKPADTGKVQVWRRRPGSTQFDKEI</sequence>
<keyword evidence="5" id="KW-0029">Amino-acid transport</keyword>
<dbReference type="InterPro" id="IPR003439">
    <property type="entry name" value="ABC_transporter-like_ATP-bd"/>
</dbReference>
<dbReference type="InterPro" id="IPR052156">
    <property type="entry name" value="BCAA_Transport_ATP-bd_LivF"/>
</dbReference>
<keyword evidence="9" id="KW-1185">Reference proteome</keyword>
<keyword evidence="2" id="KW-0813">Transport</keyword>
<dbReference type="Proteomes" id="UP000228948">
    <property type="component" value="Chromosome"/>
</dbReference>
<dbReference type="PROSITE" id="PS00211">
    <property type="entry name" value="ABC_TRANSPORTER_1"/>
    <property type="match status" value="1"/>
</dbReference>
<comment type="similarity">
    <text evidence="1">Belongs to the ABC transporter superfamily.</text>
</comment>
<dbReference type="PANTHER" id="PTHR43820:SF4">
    <property type="entry name" value="HIGH-AFFINITY BRANCHED-CHAIN AMINO ACID TRANSPORT ATP-BINDING PROTEIN LIVF"/>
    <property type="match status" value="1"/>
</dbReference>
<dbReference type="PROSITE" id="PS50893">
    <property type="entry name" value="ABC_TRANSPORTER_2"/>
    <property type="match status" value="1"/>
</dbReference>
<accession>A0A2K8K8C6</accession>
<organism evidence="8 9">
    <name type="scientific">Roseinatronobacter bogoriensis subsp. barguzinensis</name>
    <dbReference type="NCBI Taxonomy" id="441209"/>
    <lineage>
        <taxon>Bacteria</taxon>
        <taxon>Pseudomonadati</taxon>
        <taxon>Pseudomonadota</taxon>
        <taxon>Alphaproteobacteria</taxon>
        <taxon>Rhodobacterales</taxon>
        <taxon>Paracoccaceae</taxon>
        <taxon>Roseinatronobacter</taxon>
    </lineage>
</organism>
<keyword evidence="3" id="KW-0547">Nucleotide-binding</keyword>
<dbReference type="EMBL" id="CP024899">
    <property type="protein sequence ID" value="ATX65702.1"/>
    <property type="molecule type" value="Genomic_DNA"/>
</dbReference>
<dbReference type="InterPro" id="IPR027417">
    <property type="entry name" value="P-loop_NTPase"/>
</dbReference>
<dbReference type="Pfam" id="PF00005">
    <property type="entry name" value="ABC_tran"/>
    <property type="match status" value="1"/>
</dbReference>
<dbReference type="PANTHER" id="PTHR43820">
    <property type="entry name" value="HIGH-AFFINITY BRANCHED-CHAIN AMINO ACID TRANSPORT ATP-BINDING PROTEIN LIVF"/>
    <property type="match status" value="1"/>
</dbReference>
<feature type="region of interest" description="Disordered" evidence="6">
    <location>
        <begin position="233"/>
        <end position="267"/>
    </location>
</feature>
<feature type="compositionally biased region" description="Low complexity" evidence="6">
    <location>
        <begin position="250"/>
        <end position="260"/>
    </location>
</feature>
<dbReference type="Gene3D" id="3.40.50.300">
    <property type="entry name" value="P-loop containing nucleotide triphosphate hydrolases"/>
    <property type="match status" value="1"/>
</dbReference>
<dbReference type="SMART" id="SM00382">
    <property type="entry name" value="AAA"/>
    <property type="match status" value="1"/>
</dbReference>
<feature type="domain" description="ABC transporter" evidence="7">
    <location>
        <begin position="2"/>
        <end position="235"/>
    </location>
</feature>
<dbReference type="GO" id="GO:0005524">
    <property type="term" value="F:ATP binding"/>
    <property type="evidence" value="ECO:0007669"/>
    <property type="project" value="UniProtKB-KW"/>
</dbReference>
<gene>
    <name evidence="8" type="ORF">BG454_07575</name>
</gene>
<dbReference type="AlphaFoldDB" id="A0A2K8K8C6"/>
<keyword evidence="4 8" id="KW-0067">ATP-binding</keyword>
<evidence type="ECO:0000256" key="3">
    <source>
        <dbReference type="ARBA" id="ARBA00022741"/>
    </source>
</evidence>
<dbReference type="GO" id="GO:0015807">
    <property type="term" value="P:L-amino acid transport"/>
    <property type="evidence" value="ECO:0007669"/>
    <property type="project" value="TreeGrafter"/>
</dbReference>
<protein>
    <submittedName>
        <fullName evidence="8">ABC transporter ATP-binding protein</fullName>
    </submittedName>
</protein>
<evidence type="ECO:0000313" key="9">
    <source>
        <dbReference type="Proteomes" id="UP000228948"/>
    </source>
</evidence>
<dbReference type="GO" id="GO:0016887">
    <property type="term" value="F:ATP hydrolysis activity"/>
    <property type="evidence" value="ECO:0007669"/>
    <property type="project" value="InterPro"/>
</dbReference>
<evidence type="ECO:0000256" key="5">
    <source>
        <dbReference type="ARBA" id="ARBA00022970"/>
    </source>
</evidence>
<dbReference type="OrthoDB" id="9806149at2"/>
<evidence type="ECO:0000256" key="2">
    <source>
        <dbReference type="ARBA" id="ARBA00022448"/>
    </source>
</evidence>
<feature type="region of interest" description="Disordered" evidence="6">
    <location>
        <begin position="290"/>
        <end position="316"/>
    </location>
</feature>
<dbReference type="GO" id="GO:0015658">
    <property type="term" value="F:branched-chain amino acid transmembrane transporter activity"/>
    <property type="evidence" value="ECO:0007669"/>
    <property type="project" value="TreeGrafter"/>
</dbReference>
<proteinExistence type="inferred from homology"/>
<feature type="compositionally biased region" description="Low complexity" evidence="6">
    <location>
        <begin position="355"/>
        <end position="364"/>
    </location>
</feature>
<dbReference type="InterPro" id="IPR017871">
    <property type="entry name" value="ABC_transporter-like_CS"/>
</dbReference>
<dbReference type="SUPFAM" id="SSF52540">
    <property type="entry name" value="P-loop containing nucleoside triphosphate hydrolases"/>
    <property type="match status" value="1"/>
</dbReference>
<evidence type="ECO:0000256" key="4">
    <source>
        <dbReference type="ARBA" id="ARBA00022840"/>
    </source>
</evidence>
<evidence type="ECO:0000256" key="1">
    <source>
        <dbReference type="ARBA" id="ARBA00005417"/>
    </source>
</evidence>
<dbReference type="STRING" id="441209.GCA_001870665_01292"/>
<name>A0A2K8K8C6_9RHOB</name>
<evidence type="ECO:0000259" key="7">
    <source>
        <dbReference type="PROSITE" id="PS50893"/>
    </source>
</evidence>
<feature type="region of interest" description="Disordered" evidence="6">
    <location>
        <begin position="332"/>
        <end position="397"/>
    </location>
</feature>
<evidence type="ECO:0000313" key="8">
    <source>
        <dbReference type="EMBL" id="ATX65702.1"/>
    </source>
</evidence>
<reference evidence="8 9" key="1">
    <citation type="submission" date="2017-11" db="EMBL/GenBank/DDBJ databases">
        <title>Revised Sequence and Annotation of the Rhodobaca barguzinensis strain alga05 Genome.</title>
        <authorList>
            <person name="Kopejtka K."/>
            <person name="Tomasch J.M."/>
            <person name="Bunk B."/>
            <person name="Koblizek M."/>
        </authorList>
    </citation>
    <scope>NUCLEOTIDE SEQUENCE [LARGE SCALE GENOMIC DNA]</scope>
    <source>
        <strain evidence="9">alga05</strain>
    </source>
</reference>
<dbReference type="RefSeq" id="WP_071480256.1">
    <property type="nucleotide sequence ID" value="NZ_CP024899.1"/>
</dbReference>
<evidence type="ECO:0000256" key="6">
    <source>
        <dbReference type="SAM" id="MobiDB-lite"/>
    </source>
</evidence>
<dbReference type="CDD" id="cd03224">
    <property type="entry name" value="ABC_TM1139_LivF_branched"/>
    <property type="match status" value="1"/>
</dbReference>
<dbReference type="InterPro" id="IPR003593">
    <property type="entry name" value="AAA+_ATPase"/>
</dbReference>
<dbReference type="KEGG" id="rbg:BG454_07575"/>